<dbReference type="EMBL" id="VSRR010004870">
    <property type="protein sequence ID" value="MPC40949.1"/>
    <property type="molecule type" value="Genomic_DNA"/>
</dbReference>
<dbReference type="AlphaFoldDB" id="A0A5B7F6W3"/>
<reference evidence="2 3" key="1">
    <citation type="submission" date="2019-05" db="EMBL/GenBank/DDBJ databases">
        <title>Another draft genome of Portunus trituberculatus and its Hox gene families provides insights of decapod evolution.</title>
        <authorList>
            <person name="Jeong J.-H."/>
            <person name="Song I."/>
            <person name="Kim S."/>
            <person name="Choi T."/>
            <person name="Kim D."/>
            <person name="Ryu S."/>
            <person name="Kim W."/>
        </authorList>
    </citation>
    <scope>NUCLEOTIDE SEQUENCE [LARGE SCALE GENOMIC DNA]</scope>
    <source>
        <tissue evidence="2">Muscle</tissue>
    </source>
</reference>
<feature type="signal peptide" evidence="1">
    <location>
        <begin position="1"/>
        <end position="26"/>
    </location>
</feature>
<name>A0A5B7F6W3_PORTR</name>
<evidence type="ECO:0000313" key="3">
    <source>
        <dbReference type="Proteomes" id="UP000324222"/>
    </source>
</evidence>
<comment type="caution">
    <text evidence="2">The sequence shown here is derived from an EMBL/GenBank/DDBJ whole genome shotgun (WGS) entry which is preliminary data.</text>
</comment>
<accession>A0A5B7F6W3</accession>
<keyword evidence="3" id="KW-1185">Reference proteome</keyword>
<evidence type="ECO:0000256" key="1">
    <source>
        <dbReference type="SAM" id="SignalP"/>
    </source>
</evidence>
<keyword evidence="1" id="KW-0732">Signal</keyword>
<gene>
    <name evidence="2" type="ORF">E2C01_034526</name>
</gene>
<organism evidence="2 3">
    <name type="scientific">Portunus trituberculatus</name>
    <name type="common">Swimming crab</name>
    <name type="synonym">Neptunus trituberculatus</name>
    <dbReference type="NCBI Taxonomy" id="210409"/>
    <lineage>
        <taxon>Eukaryota</taxon>
        <taxon>Metazoa</taxon>
        <taxon>Ecdysozoa</taxon>
        <taxon>Arthropoda</taxon>
        <taxon>Crustacea</taxon>
        <taxon>Multicrustacea</taxon>
        <taxon>Malacostraca</taxon>
        <taxon>Eumalacostraca</taxon>
        <taxon>Eucarida</taxon>
        <taxon>Decapoda</taxon>
        <taxon>Pleocyemata</taxon>
        <taxon>Brachyura</taxon>
        <taxon>Eubrachyura</taxon>
        <taxon>Portunoidea</taxon>
        <taxon>Portunidae</taxon>
        <taxon>Portuninae</taxon>
        <taxon>Portunus</taxon>
    </lineage>
</organism>
<sequence>MKGQIRELSVVWLWVCVAATTSNISAQPVKKAVSTHHIQGCSGQVLYSNTLEQPPTLSVTVTVTVTVAGIHGFHTLCITK</sequence>
<evidence type="ECO:0000313" key="2">
    <source>
        <dbReference type="EMBL" id="MPC40949.1"/>
    </source>
</evidence>
<protein>
    <submittedName>
        <fullName evidence="2">Uncharacterized protein</fullName>
    </submittedName>
</protein>
<feature type="chain" id="PRO_5023131060" evidence="1">
    <location>
        <begin position="27"/>
        <end position="80"/>
    </location>
</feature>
<proteinExistence type="predicted"/>
<dbReference type="Proteomes" id="UP000324222">
    <property type="component" value="Unassembled WGS sequence"/>
</dbReference>